<evidence type="ECO:0000256" key="1">
    <source>
        <dbReference type="ARBA" id="ARBA00000448"/>
    </source>
</evidence>
<dbReference type="SMART" id="SM01217">
    <property type="entry name" value="Fn3_like"/>
    <property type="match status" value="1"/>
</dbReference>
<evidence type="ECO:0000259" key="8">
    <source>
        <dbReference type="SMART" id="SM01217"/>
    </source>
</evidence>
<dbReference type="PANTHER" id="PTHR30620">
    <property type="entry name" value="PERIPLASMIC BETA-GLUCOSIDASE-RELATED"/>
    <property type="match status" value="1"/>
</dbReference>
<dbReference type="InterPro" id="IPR019800">
    <property type="entry name" value="Glyco_hydro_3_AS"/>
</dbReference>
<dbReference type="SUPFAM" id="SSF51445">
    <property type="entry name" value="(Trans)glycosidases"/>
    <property type="match status" value="1"/>
</dbReference>
<dbReference type="EMBL" id="FUYV01000001">
    <property type="protein sequence ID" value="SKB40027.1"/>
    <property type="molecule type" value="Genomic_DNA"/>
</dbReference>
<dbReference type="Gene3D" id="2.60.40.10">
    <property type="entry name" value="Immunoglobulins"/>
    <property type="match status" value="1"/>
</dbReference>
<evidence type="ECO:0000313" key="9">
    <source>
        <dbReference type="EMBL" id="SKB40027.1"/>
    </source>
</evidence>
<organism evidence="9 10">
    <name type="scientific">Alkalitalea saponilacus</name>
    <dbReference type="NCBI Taxonomy" id="889453"/>
    <lineage>
        <taxon>Bacteria</taxon>
        <taxon>Pseudomonadati</taxon>
        <taxon>Bacteroidota</taxon>
        <taxon>Bacteroidia</taxon>
        <taxon>Marinilabiliales</taxon>
        <taxon>Marinilabiliaceae</taxon>
        <taxon>Alkalitalea</taxon>
    </lineage>
</organism>
<evidence type="ECO:0000256" key="4">
    <source>
        <dbReference type="ARBA" id="ARBA00022729"/>
    </source>
</evidence>
<evidence type="ECO:0000256" key="2">
    <source>
        <dbReference type="ARBA" id="ARBA00005336"/>
    </source>
</evidence>
<dbReference type="InterPro" id="IPR017853">
    <property type="entry name" value="GH"/>
</dbReference>
<evidence type="ECO:0000313" key="10">
    <source>
        <dbReference type="Proteomes" id="UP000191055"/>
    </source>
</evidence>
<dbReference type="GO" id="GO:0009251">
    <property type="term" value="P:glucan catabolic process"/>
    <property type="evidence" value="ECO:0007669"/>
    <property type="project" value="TreeGrafter"/>
</dbReference>
<feature type="domain" description="Fibronectin type III-like" evidence="8">
    <location>
        <begin position="701"/>
        <end position="770"/>
    </location>
</feature>
<name>A0A1T5AZ04_9BACT</name>
<reference evidence="9 10" key="1">
    <citation type="submission" date="2017-02" db="EMBL/GenBank/DDBJ databases">
        <authorList>
            <person name="Peterson S.W."/>
        </authorList>
    </citation>
    <scope>NUCLEOTIDE SEQUENCE [LARGE SCALE GENOMIC DNA]</scope>
    <source>
        <strain evidence="9 10">DSM 24412</strain>
    </source>
</reference>
<dbReference type="Proteomes" id="UP000191055">
    <property type="component" value="Unassembled WGS sequence"/>
</dbReference>
<evidence type="ECO:0000256" key="3">
    <source>
        <dbReference type="ARBA" id="ARBA00012744"/>
    </source>
</evidence>
<evidence type="ECO:0000256" key="6">
    <source>
        <dbReference type="ARBA" id="ARBA00023295"/>
    </source>
</evidence>
<dbReference type="Pfam" id="PF14310">
    <property type="entry name" value="Fn3-like"/>
    <property type="match status" value="1"/>
</dbReference>
<dbReference type="EC" id="3.2.1.21" evidence="3"/>
<evidence type="ECO:0000256" key="5">
    <source>
        <dbReference type="ARBA" id="ARBA00022801"/>
    </source>
</evidence>
<dbReference type="Pfam" id="PF00933">
    <property type="entry name" value="Glyco_hydro_3"/>
    <property type="match status" value="1"/>
</dbReference>
<dbReference type="InterPro" id="IPR013783">
    <property type="entry name" value="Ig-like_fold"/>
</dbReference>
<dbReference type="Gene3D" id="3.40.50.1700">
    <property type="entry name" value="Glycoside hydrolase family 3 C-terminal domain"/>
    <property type="match status" value="1"/>
</dbReference>
<dbReference type="AlphaFoldDB" id="A0A1T5AZ04"/>
<dbReference type="InterPro" id="IPR036881">
    <property type="entry name" value="Glyco_hydro_3_C_sf"/>
</dbReference>
<dbReference type="GO" id="GO:0008422">
    <property type="term" value="F:beta-glucosidase activity"/>
    <property type="evidence" value="ECO:0007669"/>
    <property type="project" value="UniProtKB-EC"/>
</dbReference>
<dbReference type="SUPFAM" id="SSF52279">
    <property type="entry name" value="Beta-D-glucan exohydrolase, C-terminal domain"/>
    <property type="match status" value="1"/>
</dbReference>
<dbReference type="InterPro" id="IPR026891">
    <property type="entry name" value="Fn3-like"/>
</dbReference>
<comment type="similarity">
    <text evidence="2 7">Belongs to the glycosyl hydrolase 3 family.</text>
</comment>
<dbReference type="RefSeq" id="WP_234995067.1">
    <property type="nucleotide sequence ID" value="NZ_FUYV01000001.1"/>
</dbReference>
<proteinExistence type="inferred from homology"/>
<keyword evidence="4" id="KW-0732">Signal</keyword>
<dbReference type="InterPro" id="IPR051915">
    <property type="entry name" value="Cellulose_Degrad_GH3"/>
</dbReference>
<comment type="catalytic activity">
    <reaction evidence="1">
        <text>Hydrolysis of terminal, non-reducing beta-D-glucosyl residues with release of beta-D-glucose.</text>
        <dbReference type="EC" id="3.2.1.21"/>
    </reaction>
</comment>
<accession>A0A1T5AZ04</accession>
<dbReference type="PANTHER" id="PTHR30620:SF16">
    <property type="entry name" value="LYSOSOMAL BETA GLUCOSIDASE"/>
    <property type="match status" value="1"/>
</dbReference>
<dbReference type="FunFam" id="3.20.20.300:FF:000007">
    <property type="entry name" value="Lysosomal beta glucosidase"/>
    <property type="match status" value="1"/>
</dbReference>
<dbReference type="InterPro" id="IPR001764">
    <property type="entry name" value="Glyco_hydro_3_N"/>
</dbReference>
<sequence length="777" mass="86309">MKFKTIIQYYFMHIIKALSLLVFVAFLLGCTCSSSDTVERIPYVEALIKQMTIEEKVGQTAQITLDVITKGGGHANYGGLQIDTAQINDALVKYHVGSVLNTAGNRALNVHTWHHLISSIQEVATNDTRLKIPVIYGIDAIHGATYTAEATMFPQQIAQAATWNRDLVYRIAKATALETRASNIPWNFSPVLDLGVDPRWARIWETFGEDTYLISEMGLEAIRGYQGKELNCSTRVAACLKHFIGYSTLASSGKDRTPAEISDISLREYHLPPFQFAVESGAASVMINSGLINGIPVHGSYDIITGLLKNELGFNGLVVTDWADIENLHNRDKVAPSHKEAIRLAFNAGIDMSMIPYNYVQYCEMLVELVKEGAVSMERLDDAVRRILNLKYKLGLFERPFVEPSLDAFSDAHKKIAYMAASEAITLLKNEKEILPLSKGTKILVAGPNANSMRTLNGGWSYSWQGEGVEEFTEDKNTILKAIEMKFGKRNVIHVPGVEYDFNGRTYRDEHNVNIEAAVNAARNVDVIVLCLGENSYTEKPGDLSDLMISENQEKLAIELAKTGKPVILVLNAGRPRLIRRFADDMSAILQTYLCGNYAGDALADILAGDVNPSGKLPYTYPMFSNSLVPYYHKHSEESESPEGVYNYEGGVYHQFSFGHGLSYTSFKYSNLAVSHVEFTNNDELLVSVDVENTGTVEGKEVVMLFASDLYASLAPDVKRLRRFDKIHLYPGETKSVTFSLSANDLSFINAQSKRVTEPGEFALKIANLYKTIKLIE</sequence>
<evidence type="ECO:0000256" key="7">
    <source>
        <dbReference type="RuleBase" id="RU361161"/>
    </source>
</evidence>
<dbReference type="InterPro" id="IPR002772">
    <property type="entry name" value="Glyco_hydro_3_C"/>
</dbReference>
<dbReference type="PRINTS" id="PR00133">
    <property type="entry name" value="GLHYDRLASE3"/>
</dbReference>
<dbReference type="InterPro" id="IPR036962">
    <property type="entry name" value="Glyco_hydro_3_N_sf"/>
</dbReference>
<dbReference type="STRING" id="889453.SAMN03080601_00430"/>
<dbReference type="Gene3D" id="3.20.20.300">
    <property type="entry name" value="Glycoside hydrolase, family 3, N-terminal domain"/>
    <property type="match status" value="1"/>
</dbReference>
<protein>
    <recommendedName>
        <fullName evidence="3">beta-glucosidase</fullName>
        <ecNumber evidence="3">3.2.1.21</ecNumber>
    </recommendedName>
</protein>
<dbReference type="PROSITE" id="PS51257">
    <property type="entry name" value="PROKAR_LIPOPROTEIN"/>
    <property type="match status" value="1"/>
</dbReference>
<keyword evidence="5 7" id="KW-0378">Hydrolase</keyword>
<dbReference type="Pfam" id="PF01915">
    <property type="entry name" value="Glyco_hydro_3_C"/>
    <property type="match status" value="1"/>
</dbReference>
<dbReference type="PROSITE" id="PS00775">
    <property type="entry name" value="GLYCOSYL_HYDROL_F3"/>
    <property type="match status" value="1"/>
</dbReference>
<gene>
    <name evidence="9" type="ORF">SAMN03080601_00430</name>
</gene>
<keyword evidence="10" id="KW-1185">Reference proteome</keyword>
<keyword evidence="6 7" id="KW-0326">Glycosidase</keyword>